<evidence type="ECO:0000256" key="4">
    <source>
        <dbReference type="ARBA" id="ARBA00022801"/>
    </source>
</evidence>
<dbReference type="InterPro" id="IPR042269">
    <property type="entry name" value="Ser_carbopepase_S28_SKS"/>
</dbReference>
<keyword evidence="2" id="KW-0645">Protease</keyword>
<protein>
    <recommendedName>
        <fullName evidence="9">Prolylcarboxypeptidase</fullName>
    </recommendedName>
</protein>
<evidence type="ECO:0000256" key="6">
    <source>
        <dbReference type="SAM" id="SignalP"/>
    </source>
</evidence>
<dbReference type="AlphaFoldDB" id="A0A182QEA5"/>
<dbReference type="InterPro" id="IPR029058">
    <property type="entry name" value="AB_hydrolase_fold"/>
</dbReference>
<feature type="signal peptide" evidence="6">
    <location>
        <begin position="1"/>
        <end position="17"/>
    </location>
</feature>
<comment type="similarity">
    <text evidence="1">Belongs to the peptidase S28 family.</text>
</comment>
<dbReference type="EMBL" id="AXCN02000285">
    <property type="status" value="NOT_ANNOTATED_CDS"/>
    <property type="molecule type" value="Genomic_DNA"/>
</dbReference>
<dbReference type="GO" id="GO:0006508">
    <property type="term" value="P:proteolysis"/>
    <property type="evidence" value="ECO:0007669"/>
    <property type="project" value="UniProtKB-KW"/>
</dbReference>
<sequence length="495" mass="55472">MKLLVLILLAAVSSCWTAKLSSNSVTASVFRNRLRQVPQKNEPSLRNANITEEFFTTEVDHFNNQDGASWSNRYLSNMDHFVESGPLFVFLTGDVPLDPSLIDESTLITEMARDLGGAVFALETRFYGASQPVGDLSVENLKLLNTDQILADVADFVLHLRRTVIGNPFAHVLVVGTGLGGALATWFRVRYPHLADAAWSSSGYMRAEYDFQDFSYGWAETAIAVGGQECYNRIFIAFHVAQNLIDVGLGNILYEKLNLCTPIDADDRIQVSYFFSVLMTSIELYTLRNGNVQDFAAVCEDITLDGFATSLDALANWFNMRFEEGNGCIVVDFDVLVESLRETSATDESNVSGDRQFLYQQCTEYGWFFTTDSDLQPFGERVQMELYYEMCRRVFGEWVTPELMYQSTERTNARFGGTALNVMQAHFTNGALDPWRYTNVLSDLNAYALADVIAGELAGADLGAISEENDSAELIAVKRRLKELFEGYLFPFNPR</sequence>
<keyword evidence="5" id="KW-0325">Glycoprotein</keyword>
<dbReference type="VEuPathDB" id="VectorBase:AFAF008405"/>
<evidence type="ECO:0000313" key="7">
    <source>
        <dbReference type="EnsemblMetazoa" id="AFAF008405-PA"/>
    </source>
</evidence>
<accession>A0A182QEA5</accession>
<evidence type="ECO:0000256" key="5">
    <source>
        <dbReference type="ARBA" id="ARBA00023180"/>
    </source>
</evidence>
<keyword evidence="3 6" id="KW-0732">Signal</keyword>
<name>A0A182QEA5_9DIPT</name>
<organism evidence="7 8">
    <name type="scientific">Anopheles farauti</name>
    <dbReference type="NCBI Taxonomy" id="69004"/>
    <lineage>
        <taxon>Eukaryota</taxon>
        <taxon>Metazoa</taxon>
        <taxon>Ecdysozoa</taxon>
        <taxon>Arthropoda</taxon>
        <taxon>Hexapoda</taxon>
        <taxon>Insecta</taxon>
        <taxon>Pterygota</taxon>
        <taxon>Neoptera</taxon>
        <taxon>Endopterygota</taxon>
        <taxon>Diptera</taxon>
        <taxon>Nematocera</taxon>
        <taxon>Culicoidea</taxon>
        <taxon>Culicidae</taxon>
        <taxon>Anophelinae</taxon>
        <taxon>Anopheles</taxon>
    </lineage>
</organism>
<dbReference type="Pfam" id="PF05577">
    <property type="entry name" value="Peptidase_S28"/>
    <property type="match status" value="1"/>
</dbReference>
<dbReference type="Proteomes" id="UP000075886">
    <property type="component" value="Unassembled WGS sequence"/>
</dbReference>
<reference evidence="7" key="2">
    <citation type="submission" date="2020-05" db="UniProtKB">
        <authorList>
            <consortium name="EnsemblMetazoa"/>
        </authorList>
    </citation>
    <scope>IDENTIFICATION</scope>
    <source>
        <strain evidence="7">FAR1</strain>
    </source>
</reference>
<evidence type="ECO:0000256" key="2">
    <source>
        <dbReference type="ARBA" id="ARBA00022670"/>
    </source>
</evidence>
<dbReference type="Gene3D" id="1.20.120.980">
    <property type="entry name" value="Serine carboxypeptidase S28, SKS domain"/>
    <property type="match status" value="1"/>
</dbReference>
<feature type="chain" id="PRO_5008132629" description="Prolylcarboxypeptidase" evidence="6">
    <location>
        <begin position="18"/>
        <end position="495"/>
    </location>
</feature>
<dbReference type="PANTHER" id="PTHR11010">
    <property type="entry name" value="PROTEASE S28 PRO-X CARBOXYPEPTIDASE-RELATED"/>
    <property type="match status" value="1"/>
</dbReference>
<dbReference type="PANTHER" id="PTHR11010:SF5">
    <property type="entry name" value="RE36938P-RELATED"/>
    <property type="match status" value="1"/>
</dbReference>
<dbReference type="EnsemblMetazoa" id="AFAF008405-RA">
    <property type="protein sequence ID" value="AFAF008405-PA"/>
    <property type="gene ID" value="AFAF008405"/>
</dbReference>
<dbReference type="SUPFAM" id="SSF53474">
    <property type="entry name" value="alpha/beta-Hydrolases"/>
    <property type="match status" value="1"/>
</dbReference>
<dbReference type="GO" id="GO:0008239">
    <property type="term" value="F:dipeptidyl-peptidase activity"/>
    <property type="evidence" value="ECO:0007669"/>
    <property type="project" value="TreeGrafter"/>
</dbReference>
<proteinExistence type="inferred from homology"/>
<evidence type="ECO:0008006" key="9">
    <source>
        <dbReference type="Google" id="ProtNLM"/>
    </source>
</evidence>
<dbReference type="GO" id="GO:0070008">
    <property type="term" value="F:serine-type exopeptidase activity"/>
    <property type="evidence" value="ECO:0007669"/>
    <property type="project" value="InterPro"/>
</dbReference>
<evidence type="ECO:0000256" key="3">
    <source>
        <dbReference type="ARBA" id="ARBA00022729"/>
    </source>
</evidence>
<evidence type="ECO:0000313" key="8">
    <source>
        <dbReference type="Proteomes" id="UP000075886"/>
    </source>
</evidence>
<reference evidence="8" key="1">
    <citation type="submission" date="2014-01" db="EMBL/GenBank/DDBJ databases">
        <title>The Genome Sequence of Anopheles farauti FAR1 (V2).</title>
        <authorList>
            <consortium name="The Broad Institute Genomics Platform"/>
            <person name="Neafsey D.E."/>
            <person name="Besansky N."/>
            <person name="Howell P."/>
            <person name="Walton C."/>
            <person name="Young S.K."/>
            <person name="Zeng Q."/>
            <person name="Gargeya S."/>
            <person name="Fitzgerald M."/>
            <person name="Haas B."/>
            <person name="Abouelleil A."/>
            <person name="Allen A.W."/>
            <person name="Alvarado L."/>
            <person name="Arachchi H.M."/>
            <person name="Berlin A.M."/>
            <person name="Chapman S.B."/>
            <person name="Gainer-Dewar J."/>
            <person name="Goldberg J."/>
            <person name="Griggs A."/>
            <person name="Gujja S."/>
            <person name="Hansen M."/>
            <person name="Howarth C."/>
            <person name="Imamovic A."/>
            <person name="Ireland A."/>
            <person name="Larimer J."/>
            <person name="McCowan C."/>
            <person name="Murphy C."/>
            <person name="Pearson M."/>
            <person name="Poon T.W."/>
            <person name="Priest M."/>
            <person name="Roberts A."/>
            <person name="Saif S."/>
            <person name="Shea T."/>
            <person name="Sisk P."/>
            <person name="Sykes S."/>
            <person name="Wortman J."/>
            <person name="Nusbaum C."/>
            <person name="Birren B."/>
        </authorList>
    </citation>
    <scope>NUCLEOTIDE SEQUENCE [LARGE SCALE GENOMIC DNA]</scope>
    <source>
        <strain evidence="8">FAR1</strain>
    </source>
</reference>
<dbReference type="Gene3D" id="3.40.50.1820">
    <property type="entry name" value="alpha/beta hydrolase"/>
    <property type="match status" value="1"/>
</dbReference>
<dbReference type="PROSITE" id="PS51257">
    <property type="entry name" value="PROKAR_LIPOPROTEIN"/>
    <property type="match status" value="1"/>
</dbReference>
<keyword evidence="4" id="KW-0378">Hydrolase</keyword>
<dbReference type="InterPro" id="IPR008758">
    <property type="entry name" value="Peptidase_S28"/>
</dbReference>
<evidence type="ECO:0000256" key="1">
    <source>
        <dbReference type="ARBA" id="ARBA00011079"/>
    </source>
</evidence>
<keyword evidence="8" id="KW-1185">Reference proteome</keyword>